<dbReference type="Proteomes" id="UP000613768">
    <property type="component" value="Unassembled WGS sequence"/>
</dbReference>
<reference evidence="1 2" key="1">
    <citation type="submission" date="2020-09" db="EMBL/GenBank/DDBJ databases">
        <title>Pseudoxanthomonas sp. CAU 1598 isolated from sand of Yaerae Beach.</title>
        <authorList>
            <person name="Kim W."/>
        </authorList>
    </citation>
    <scope>NUCLEOTIDE SEQUENCE [LARGE SCALE GENOMIC DNA]</scope>
    <source>
        <strain evidence="1 2">CAU 1598</strain>
    </source>
</reference>
<proteinExistence type="predicted"/>
<comment type="caution">
    <text evidence="1">The sequence shown here is derived from an EMBL/GenBank/DDBJ whole genome shotgun (WGS) entry which is preliminary data.</text>
</comment>
<accession>A0AAW3ZL30</accession>
<evidence type="ECO:0000313" key="2">
    <source>
        <dbReference type="Proteomes" id="UP000613768"/>
    </source>
</evidence>
<organism evidence="1 2">
    <name type="scientific">Pseudomarimonas arenosa</name>
    <dbReference type="NCBI Taxonomy" id="2774145"/>
    <lineage>
        <taxon>Bacteria</taxon>
        <taxon>Pseudomonadati</taxon>
        <taxon>Pseudomonadota</taxon>
        <taxon>Gammaproteobacteria</taxon>
        <taxon>Lysobacterales</taxon>
        <taxon>Lysobacteraceae</taxon>
        <taxon>Pseudomarimonas</taxon>
    </lineage>
</organism>
<keyword evidence="2" id="KW-1185">Reference proteome</keyword>
<dbReference type="RefSeq" id="WP_192029642.1">
    <property type="nucleotide sequence ID" value="NZ_JACYTR010000019.1"/>
</dbReference>
<protein>
    <submittedName>
        <fullName evidence="1">DNA-binding protein</fullName>
    </submittedName>
</protein>
<gene>
    <name evidence="1" type="ORF">IFO71_10770</name>
</gene>
<evidence type="ECO:0000313" key="1">
    <source>
        <dbReference type="EMBL" id="MBD8526219.1"/>
    </source>
</evidence>
<dbReference type="AlphaFoldDB" id="A0AAW3ZL30"/>
<name>A0AAW3ZL30_9GAMM</name>
<dbReference type="GO" id="GO:0003677">
    <property type="term" value="F:DNA binding"/>
    <property type="evidence" value="ECO:0007669"/>
    <property type="project" value="UniProtKB-KW"/>
</dbReference>
<dbReference type="EMBL" id="JACYTR010000019">
    <property type="protein sequence ID" value="MBD8526219.1"/>
    <property type="molecule type" value="Genomic_DNA"/>
</dbReference>
<keyword evidence="1" id="KW-0238">DNA-binding</keyword>
<sequence length="76" mass="8665">MNVPQASLSQSMFDRYGPLLTLVQLAQMLHRSPDGMRMALREPTTYAERLNAAKVRIGRRIYFRTPEVAEILQGSD</sequence>